<dbReference type="OrthoDB" id="2367262at2759"/>
<reference evidence="2 3" key="1">
    <citation type="submission" date="2014-02" db="EMBL/GenBank/DDBJ databases">
        <title>Single nucleus genome sequencing reveals high similarity among nuclei of an endomycorrhizal fungus.</title>
        <authorList>
            <person name="Lin K."/>
            <person name="Geurts R."/>
            <person name="Zhang Z."/>
            <person name="Limpens E."/>
            <person name="Saunders D.G."/>
            <person name="Mu D."/>
            <person name="Pang E."/>
            <person name="Cao H."/>
            <person name="Cha H."/>
            <person name="Lin T."/>
            <person name="Zhou Q."/>
            <person name="Shang Y."/>
            <person name="Li Y."/>
            <person name="Ivanov S."/>
            <person name="Sharma T."/>
            <person name="Velzen R.V."/>
            <person name="Ruijter N.D."/>
            <person name="Aanen D.K."/>
            <person name="Win J."/>
            <person name="Kamoun S."/>
            <person name="Bisseling T."/>
            <person name="Huang S."/>
        </authorList>
    </citation>
    <scope>NUCLEOTIDE SEQUENCE [LARGE SCALE GENOMIC DNA]</scope>
    <source>
        <strain evidence="3">DAOM197198w</strain>
    </source>
</reference>
<evidence type="ECO:0000313" key="3">
    <source>
        <dbReference type="Proteomes" id="UP000022910"/>
    </source>
</evidence>
<accession>A0A015KQ16</accession>
<protein>
    <submittedName>
        <fullName evidence="2">Uncharacterized protein</fullName>
    </submittedName>
</protein>
<dbReference type="HOGENOM" id="CLU_1587397_0_0_1"/>
<proteinExistence type="predicted"/>
<sequence length="168" mass="18405">MFVKKISTNSSLNQIFTRNAKLMTNKKTNINNLLFGNNIRQSSSSQEETSHISRGQIDNITDVNRPPPGLDASIIKNATRDKENQEARKEYDPDDAPTTVDSQAPAASESAKPAQIFDPKENKFIDANSASKEYQGKPDENESDSGGKKIGDKYDDVIAELPSEQGSG</sequence>
<feature type="compositionally biased region" description="Basic and acidic residues" evidence="1">
    <location>
        <begin position="78"/>
        <end position="91"/>
    </location>
</feature>
<evidence type="ECO:0000256" key="1">
    <source>
        <dbReference type="SAM" id="MobiDB-lite"/>
    </source>
</evidence>
<keyword evidence="3" id="KW-1185">Reference proteome</keyword>
<feature type="region of interest" description="Disordered" evidence="1">
    <location>
        <begin position="41"/>
        <end position="168"/>
    </location>
</feature>
<evidence type="ECO:0000313" key="2">
    <source>
        <dbReference type="EMBL" id="EXX69654.1"/>
    </source>
</evidence>
<organism evidence="2 3">
    <name type="scientific">Rhizophagus irregularis (strain DAOM 197198w)</name>
    <name type="common">Glomus intraradices</name>
    <dbReference type="NCBI Taxonomy" id="1432141"/>
    <lineage>
        <taxon>Eukaryota</taxon>
        <taxon>Fungi</taxon>
        <taxon>Fungi incertae sedis</taxon>
        <taxon>Mucoromycota</taxon>
        <taxon>Glomeromycotina</taxon>
        <taxon>Glomeromycetes</taxon>
        <taxon>Glomerales</taxon>
        <taxon>Glomeraceae</taxon>
        <taxon>Rhizophagus</taxon>
    </lineage>
</organism>
<name>A0A015KQ16_RHIIW</name>
<dbReference type="EMBL" id="JEMT01016798">
    <property type="protein sequence ID" value="EXX69654.1"/>
    <property type="molecule type" value="Genomic_DNA"/>
</dbReference>
<feature type="compositionally biased region" description="Basic and acidic residues" evidence="1">
    <location>
        <begin position="134"/>
        <end position="156"/>
    </location>
</feature>
<dbReference type="Proteomes" id="UP000022910">
    <property type="component" value="Unassembled WGS sequence"/>
</dbReference>
<comment type="caution">
    <text evidence="2">The sequence shown here is derived from an EMBL/GenBank/DDBJ whole genome shotgun (WGS) entry which is preliminary data.</text>
</comment>
<gene>
    <name evidence="2" type="ORF">RirG_094260</name>
</gene>
<dbReference type="AlphaFoldDB" id="A0A015KQ16"/>